<sequence>MYKLFKNQLPCFGGLTPTSNWVQAITVLQHLYQYRYAFCQHHL</sequence>
<protein>
    <submittedName>
        <fullName evidence="1">Uncharacterized protein</fullName>
    </submittedName>
</protein>
<dbReference type="AlphaFoldDB" id="A0A2P2N9C3"/>
<evidence type="ECO:0000313" key="1">
    <source>
        <dbReference type="EMBL" id="MBX39085.1"/>
    </source>
</evidence>
<reference evidence="1" key="1">
    <citation type="submission" date="2018-02" db="EMBL/GenBank/DDBJ databases">
        <title>Rhizophora mucronata_Transcriptome.</title>
        <authorList>
            <person name="Meera S.P."/>
            <person name="Sreeshan A."/>
            <person name="Augustine A."/>
        </authorList>
    </citation>
    <scope>NUCLEOTIDE SEQUENCE</scope>
    <source>
        <tissue evidence="1">Leaf</tissue>
    </source>
</reference>
<proteinExistence type="predicted"/>
<organism evidence="1">
    <name type="scientific">Rhizophora mucronata</name>
    <name type="common">Asiatic mangrove</name>
    <dbReference type="NCBI Taxonomy" id="61149"/>
    <lineage>
        <taxon>Eukaryota</taxon>
        <taxon>Viridiplantae</taxon>
        <taxon>Streptophyta</taxon>
        <taxon>Embryophyta</taxon>
        <taxon>Tracheophyta</taxon>
        <taxon>Spermatophyta</taxon>
        <taxon>Magnoliopsida</taxon>
        <taxon>eudicotyledons</taxon>
        <taxon>Gunneridae</taxon>
        <taxon>Pentapetalae</taxon>
        <taxon>rosids</taxon>
        <taxon>fabids</taxon>
        <taxon>Malpighiales</taxon>
        <taxon>Rhizophoraceae</taxon>
        <taxon>Rhizophora</taxon>
    </lineage>
</organism>
<accession>A0A2P2N9C3</accession>
<name>A0A2P2N9C3_RHIMU</name>
<dbReference type="EMBL" id="GGEC01058601">
    <property type="protein sequence ID" value="MBX39085.1"/>
    <property type="molecule type" value="Transcribed_RNA"/>
</dbReference>